<evidence type="ECO:0000313" key="3">
    <source>
        <dbReference type="Proteomes" id="UP000607653"/>
    </source>
</evidence>
<proteinExistence type="predicted"/>
<evidence type="ECO:0000256" key="1">
    <source>
        <dbReference type="SAM" id="MobiDB-lite"/>
    </source>
</evidence>
<dbReference type="AlphaFoldDB" id="A0A822XJ56"/>
<comment type="caution">
    <text evidence="2">The sequence shown here is derived from an EMBL/GenBank/DDBJ whole genome shotgun (WGS) entry which is preliminary data.</text>
</comment>
<name>A0A822XJ56_NELNU</name>
<dbReference type="EMBL" id="DUZY01000001">
    <property type="protein sequence ID" value="DAD19181.1"/>
    <property type="molecule type" value="Genomic_DNA"/>
</dbReference>
<feature type="compositionally biased region" description="Polar residues" evidence="1">
    <location>
        <begin position="33"/>
        <end position="42"/>
    </location>
</feature>
<protein>
    <submittedName>
        <fullName evidence="2">Uncharacterized protein</fullName>
    </submittedName>
</protein>
<gene>
    <name evidence="2" type="ORF">HUJ06_020644</name>
</gene>
<reference evidence="2 3" key="1">
    <citation type="journal article" date="2020" name="Mol. Biol. Evol.">
        <title>Distinct Expression and Methylation Patterns for Genes with Different Fates following a Single Whole-Genome Duplication in Flowering Plants.</title>
        <authorList>
            <person name="Shi T."/>
            <person name="Rahmani R.S."/>
            <person name="Gugger P.F."/>
            <person name="Wang M."/>
            <person name="Li H."/>
            <person name="Zhang Y."/>
            <person name="Li Z."/>
            <person name="Wang Q."/>
            <person name="Van de Peer Y."/>
            <person name="Marchal K."/>
            <person name="Chen J."/>
        </authorList>
    </citation>
    <scope>NUCLEOTIDE SEQUENCE [LARGE SCALE GENOMIC DNA]</scope>
    <source>
        <tissue evidence="2">Leaf</tissue>
    </source>
</reference>
<organism evidence="2 3">
    <name type="scientific">Nelumbo nucifera</name>
    <name type="common">Sacred lotus</name>
    <dbReference type="NCBI Taxonomy" id="4432"/>
    <lineage>
        <taxon>Eukaryota</taxon>
        <taxon>Viridiplantae</taxon>
        <taxon>Streptophyta</taxon>
        <taxon>Embryophyta</taxon>
        <taxon>Tracheophyta</taxon>
        <taxon>Spermatophyta</taxon>
        <taxon>Magnoliopsida</taxon>
        <taxon>Proteales</taxon>
        <taxon>Nelumbonaceae</taxon>
        <taxon>Nelumbo</taxon>
    </lineage>
</organism>
<accession>A0A822XJ56</accession>
<evidence type="ECO:0000313" key="2">
    <source>
        <dbReference type="EMBL" id="DAD19181.1"/>
    </source>
</evidence>
<dbReference type="Proteomes" id="UP000607653">
    <property type="component" value="Unassembled WGS sequence"/>
</dbReference>
<keyword evidence="3" id="KW-1185">Reference proteome</keyword>
<feature type="region of interest" description="Disordered" evidence="1">
    <location>
        <begin position="33"/>
        <end position="54"/>
    </location>
</feature>
<sequence length="105" mass="12377">MKTLLKMSLISYVVLSSDYPIFDRSNSCVQQLRSINQPPKNKSTNRRHGEVERKRSNLEWKVSLPHFWHFGWKDGWQRHAISSLQTEKASTVNHHALRQLRPQTP</sequence>